<accession>A0A417XUM1</accession>
<sequence>MSQLLRRVARGLGAQWAGFLTIFLVLSFGTAYALPGSNTIFSDDIVDGQVSTADVADESLTGRDARTLANRDIAADALTAGQISESSLGAVPVADQAGSGRPGRGSCDESSTYVDCGSMPVDLARSGRVLIIAHVSTEPTLHVNYVWGPCRLEVNGAPIEASQTDFRYDAEGEKTPFGHTPEGAGQHVTLTAVTDVYSVSRLFPTRRLVVGVECALRAPGANAVGTVHGTVHPQVDISVVTLTGG</sequence>
<dbReference type="RefSeq" id="WP_118928198.1">
    <property type="nucleotide sequence ID" value="NZ_QXGH01000035.1"/>
</dbReference>
<keyword evidence="3" id="KW-1185">Reference proteome</keyword>
<dbReference type="Proteomes" id="UP000283644">
    <property type="component" value="Unassembled WGS sequence"/>
</dbReference>
<proteinExistence type="predicted"/>
<dbReference type="EMBL" id="QXGH01000035">
    <property type="protein sequence ID" value="RHW24179.1"/>
    <property type="molecule type" value="Genomic_DNA"/>
</dbReference>
<evidence type="ECO:0000256" key="1">
    <source>
        <dbReference type="SAM" id="MobiDB-lite"/>
    </source>
</evidence>
<name>A0A417XUM1_9ACTN</name>
<feature type="region of interest" description="Disordered" evidence="1">
    <location>
        <begin position="91"/>
        <end position="111"/>
    </location>
</feature>
<evidence type="ECO:0000313" key="3">
    <source>
        <dbReference type="Proteomes" id="UP000283644"/>
    </source>
</evidence>
<organism evidence="2 3">
    <name type="scientific">Nocardioides immobilis</name>
    <dbReference type="NCBI Taxonomy" id="2049295"/>
    <lineage>
        <taxon>Bacteria</taxon>
        <taxon>Bacillati</taxon>
        <taxon>Actinomycetota</taxon>
        <taxon>Actinomycetes</taxon>
        <taxon>Propionibacteriales</taxon>
        <taxon>Nocardioidaceae</taxon>
        <taxon>Nocardioides</taxon>
    </lineage>
</organism>
<dbReference type="AlphaFoldDB" id="A0A417XUM1"/>
<comment type="caution">
    <text evidence="2">The sequence shown here is derived from an EMBL/GenBank/DDBJ whole genome shotgun (WGS) entry which is preliminary data.</text>
</comment>
<reference evidence="2 3" key="1">
    <citation type="submission" date="2018-09" db="EMBL/GenBank/DDBJ databases">
        <title>Genome sequencing of Nocardioides immobilis CCTCC AB 2017083 for comparison to Nocardioides silvaticus.</title>
        <authorList>
            <person name="Li C."/>
            <person name="Wang G."/>
        </authorList>
    </citation>
    <scope>NUCLEOTIDE SEQUENCE [LARGE SCALE GENOMIC DNA]</scope>
    <source>
        <strain evidence="2 3">CCTCC AB 2017083</strain>
    </source>
</reference>
<evidence type="ECO:0000313" key="2">
    <source>
        <dbReference type="EMBL" id="RHW24179.1"/>
    </source>
</evidence>
<protein>
    <submittedName>
        <fullName evidence="2">Uncharacterized protein</fullName>
    </submittedName>
</protein>
<gene>
    <name evidence="2" type="ORF">D0Z08_26020</name>
</gene>